<organism evidence="1 2">
    <name type="scientific">Actinomadura meyerae</name>
    <dbReference type="NCBI Taxonomy" id="240840"/>
    <lineage>
        <taxon>Bacteria</taxon>
        <taxon>Bacillati</taxon>
        <taxon>Actinomycetota</taxon>
        <taxon>Actinomycetes</taxon>
        <taxon>Streptosporangiales</taxon>
        <taxon>Thermomonosporaceae</taxon>
        <taxon>Actinomadura</taxon>
    </lineage>
</organism>
<dbReference type="AlphaFoldDB" id="A0A239NMK3"/>
<evidence type="ECO:0000313" key="2">
    <source>
        <dbReference type="Proteomes" id="UP000198318"/>
    </source>
</evidence>
<proteinExistence type="predicted"/>
<sequence>MPKTASLCGYCATVTGSKQRPLLFLDVDGPLIPFGAASGKYPTYEAVTSPHAEGNPLLSRINPEHGGRLSALNCELVWATSWMDDANECIAPRLGLPQLAMVTWPDTPDERAGLHWKTRTLVDWAAGRPFIWLDDEITDADRTWVAAHHPGPALLHRVDPSSGITQADYATVEKWLRTLNAIRPLSAPWDL</sequence>
<dbReference type="Proteomes" id="UP000198318">
    <property type="component" value="Unassembled WGS sequence"/>
</dbReference>
<accession>A0A239NMK3</accession>
<evidence type="ECO:0000313" key="1">
    <source>
        <dbReference type="EMBL" id="SNT56121.1"/>
    </source>
</evidence>
<keyword evidence="2" id="KW-1185">Reference proteome</keyword>
<dbReference type="Pfam" id="PF18143">
    <property type="entry name" value="HAD_SAK_2"/>
    <property type="match status" value="1"/>
</dbReference>
<evidence type="ECO:0008006" key="3">
    <source>
        <dbReference type="Google" id="ProtNLM"/>
    </source>
</evidence>
<dbReference type="EMBL" id="FZOR01000044">
    <property type="protein sequence ID" value="SNT56121.1"/>
    <property type="molecule type" value="Genomic_DNA"/>
</dbReference>
<gene>
    <name evidence="1" type="ORF">SAMN05443665_104484</name>
</gene>
<reference evidence="1 2" key="1">
    <citation type="submission" date="2017-06" db="EMBL/GenBank/DDBJ databases">
        <authorList>
            <person name="Kim H.J."/>
            <person name="Triplett B.A."/>
        </authorList>
    </citation>
    <scope>NUCLEOTIDE SEQUENCE [LARGE SCALE GENOMIC DNA]</scope>
    <source>
        <strain evidence="1 2">DSM 44715</strain>
    </source>
</reference>
<protein>
    <recommendedName>
        <fullName evidence="3">Secreted protein</fullName>
    </recommendedName>
</protein>
<name>A0A239NMK3_9ACTN</name>